<dbReference type="PANTHER" id="PTHR34219:SF3">
    <property type="entry name" value="BLL7967 PROTEIN"/>
    <property type="match status" value="1"/>
</dbReference>
<sequence>MMKSKFFKWHRKIALLMAVPVILWSFSGLLHPLMANWFRAEIQNPFIKPHALDVPPHAKPVAEIAEAAGIAELRQLRIVELDDIHCYQLIDRNDKQWYFGVLTGIEINDGQNSYARQLACSYSGQPAENIVSAELVEDFTLTYRYINRLLPVWKVVFENGQHVYVDTATSKLATHDTPAKRLYLLVFSYTHTWSFLGDESSWLRIIIVALCSVLSLFVGVSGIVTRVFFKNRTSSGQTRKLGLSRKLHRSLGIIISLFYLMFSFSAIWQIAAKTRFDRSFLRASERTVPTIQLESHIQPVIDQLKAQGKLASQISLASNANSSYYRVQLLDRQNPAASVYVNTMTGELTDYSDADYARELAGEFSQYPAESISDCRLITRFARDYGFIYKRLPVWRISYRGEEYQQYTVDTVNSHLSMRSKPAQVVDALIFINLHKLHFLDVISKDTRDVVSILSALMIILVSITGLVMMRRKKVR</sequence>
<evidence type="ECO:0000313" key="2">
    <source>
        <dbReference type="EMBL" id="MBK1791012.1"/>
    </source>
</evidence>
<keyword evidence="1" id="KW-0812">Transmembrane</keyword>
<gene>
    <name evidence="2" type="ORF">JIN82_07585</name>
</gene>
<dbReference type="EMBL" id="JAENIM010000039">
    <property type="protein sequence ID" value="MBK1791012.1"/>
    <property type="molecule type" value="Genomic_DNA"/>
</dbReference>
<feature type="transmembrane region" description="Helical" evidence="1">
    <location>
        <begin position="250"/>
        <end position="271"/>
    </location>
</feature>
<protein>
    <submittedName>
        <fullName evidence="2">PepSY domain-containing protein</fullName>
    </submittedName>
</protein>
<keyword evidence="1" id="KW-1133">Transmembrane helix</keyword>
<dbReference type="InterPro" id="IPR005625">
    <property type="entry name" value="PepSY-ass_TM"/>
</dbReference>
<name>A0A8J7MCV6_9BACT</name>
<evidence type="ECO:0000256" key="1">
    <source>
        <dbReference type="SAM" id="Phobius"/>
    </source>
</evidence>
<feature type="transmembrane region" description="Helical" evidence="1">
    <location>
        <begin position="202"/>
        <end position="229"/>
    </location>
</feature>
<proteinExistence type="predicted"/>
<organism evidence="2 3">
    <name type="scientific">Persicirhabdus sediminis</name>
    <dbReference type="NCBI Taxonomy" id="454144"/>
    <lineage>
        <taxon>Bacteria</taxon>
        <taxon>Pseudomonadati</taxon>
        <taxon>Verrucomicrobiota</taxon>
        <taxon>Verrucomicrobiia</taxon>
        <taxon>Verrucomicrobiales</taxon>
        <taxon>Verrucomicrobiaceae</taxon>
        <taxon>Persicirhabdus</taxon>
    </lineage>
</organism>
<comment type="caution">
    <text evidence="2">The sequence shown here is derived from an EMBL/GenBank/DDBJ whole genome shotgun (WGS) entry which is preliminary data.</text>
</comment>
<feature type="transmembrane region" description="Helical" evidence="1">
    <location>
        <begin position="450"/>
        <end position="470"/>
    </location>
</feature>
<keyword evidence="1" id="KW-0472">Membrane</keyword>
<reference evidence="2" key="1">
    <citation type="submission" date="2021-01" db="EMBL/GenBank/DDBJ databases">
        <title>Modified the classification status of verrucomicrobia.</title>
        <authorList>
            <person name="Feng X."/>
        </authorList>
    </citation>
    <scope>NUCLEOTIDE SEQUENCE</scope>
    <source>
        <strain evidence="2">_KCTC 22039</strain>
    </source>
</reference>
<accession>A0A8J7MCV6</accession>
<dbReference type="RefSeq" id="WP_200311031.1">
    <property type="nucleotide sequence ID" value="NZ_JAENIM010000039.1"/>
</dbReference>
<dbReference type="Proteomes" id="UP000624703">
    <property type="component" value="Unassembled WGS sequence"/>
</dbReference>
<dbReference type="Pfam" id="PF03929">
    <property type="entry name" value="PepSY_TM"/>
    <property type="match status" value="1"/>
</dbReference>
<keyword evidence="3" id="KW-1185">Reference proteome</keyword>
<dbReference type="AlphaFoldDB" id="A0A8J7MCV6"/>
<evidence type="ECO:0000313" key="3">
    <source>
        <dbReference type="Proteomes" id="UP000624703"/>
    </source>
</evidence>
<dbReference type="PANTHER" id="PTHR34219">
    <property type="entry name" value="IRON-REGULATED INNER MEMBRANE PROTEIN-RELATED"/>
    <property type="match status" value="1"/>
</dbReference>